<dbReference type="NCBIfam" id="NF003764">
    <property type="entry name" value="PRK05355.1"/>
    <property type="match status" value="1"/>
</dbReference>
<evidence type="ECO:0000256" key="11">
    <source>
        <dbReference type="SAM" id="MobiDB-lite"/>
    </source>
</evidence>
<dbReference type="InterPro" id="IPR015424">
    <property type="entry name" value="PyrdxlP-dep_Trfase"/>
</dbReference>
<comment type="caution">
    <text evidence="14">The sequence shown here is derived from an EMBL/GenBank/DDBJ whole genome shotgun (WGS) entry which is preliminary data.</text>
</comment>
<name>A0A812TGG2_9DINO</name>
<keyword evidence="6" id="KW-0028">Amino-acid biosynthesis</keyword>
<feature type="transmembrane region" description="Helical" evidence="12">
    <location>
        <begin position="70"/>
        <end position="90"/>
    </location>
</feature>
<keyword evidence="12" id="KW-0812">Transmembrane</keyword>
<evidence type="ECO:0000256" key="7">
    <source>
        <dbReference type="ARBA" id="ARBA00022679"/>
    </source>
</evidence>
<proteinExistence type="inferred from homology"/>
<evidence type="ECO:0000256" key="8">
    <source>
        <dbReference type="ARBA" id="ARBA00022898"/>
    </source>
</evidence>
<protein>
    <recommendedName>
        <fullName evidence="4">phosphoserine transaminase</fullName>
        <ecNumber evidence="4">2.6.1.52</ecNumber>
    </recommendedName>
</protein>
<keyword evidence="5" id="KW-0032">Aminotransferase</keyword>
<dbReference type="Proteomes" id="UP000604046">
    <property type="component" value="Unassembled WGS sequence"/>
</dbReference>
<dbReference type="GO" id="GO:0030170">
    <property type="term" value="F:pyridoxal phosphate binding"/>
    <property type="evidence" value="ECO:0007669"/>
    <property type="project" value="TreeGrafter"/>
</dbReference>
<evidence type="ECO:0000256" key="2">
    <source>
        <dbReference type="ARBA" id="ARBA00005099"/>
    </source>
</evidence>
<dbReference type="InterPro" id="IPR015421">
    <property type="entry name" value="PyrdxlP-dep_Trfase_major"/>
</dbReference>
<comment type="catalytic activity">
    <reaction evidence="10">
        <text>O-phospho-L-serine + 2-oxoglutarate = 3-phosphooxypyruvate + L-glutamate</text>
        <dbReference type="Rhea" id="RHEA:14329"/>
        <dbReference type="ChEBI" id="CHEBI:16810"/>
        <dbReference type="ChEBI" id="CHEBI:18110"/>
        <dbReference type="ChEBI" id="CHEBI:29985"/>
        <dbReference type="ChEBI" id="CHEBI:57524"/>
        <dbReference type="EC" id="2.6.1.52"/>
    </reaction>
</comment>
<feature type="transmembrane region" description="Helical" evidence="12">
    <location>
        <begin position="753"/>
        <end position="773"/>
    </location>
</feature>
<dbReference type="GO" id="GO:0006564">
    <property type="term" value="P:L-serine biosynthetic process"/>
    <property type="evidence" value="ECO:0007669"/>
    <property type="project" value="UniProtKB-KW"/>
</dbReference>
<dbReference type="Gene3D" id="3.90.1150.10">
    <property type="entry name" value="Aspartate Aminotransferase, domain 1"/>
    <property type="match status" value="1"/>
</dbReference>
<keyword evidence="12" id="KW-0472">Membrane</keyword>
<dbReference type="PANTHER" id="PTHR43247:SF1">
    <property type="entry name" value="PHOSPHOSERINE AMINOTRANSFERASE"/>
    <property type="match status" value="1"/>
</dbReference>
<reference evidence="14" key="1">
    <citation type="submission" date="2021-02" db="EMBL/GenBank/DDBJ databases">
        <authorList>
            <person name="Dougan E. K."/>
            <person name="Rhodes N."/>
            <person name="Thang M."/>
            <person name="Chan C."/>
        </authorList>
    </citation>
    <scope>NUCLEOTIDE SEQUENCE</scope>
</reference>
<dbReference type="InterPro" id="IPR022278">
    <property type="entry name" value="Pser_aminoTfrase"/>
</dbReference>
<evidence type="ECO:0000259" key="13">
    <source>
        <dbReference type="Pfam" id="PF00266"/>
    </source>
</evidence>
<accession>A0A812TGG2</accession>
<comment type="pathway">
    <text evidence="2">Amino-acid biosynthesis; L-serine biosynthesis; L-serine from 3-phospho-D-glycerate: step 2/3.</text>
</comment>
<gene>
    <name evidence="14" type="primary">PSAT1</name>
    <name evidence="14" type="ORF">SNAT2548_LOCUS29104</name>
</gene>
<evidence type="ECO:0000313" key="14">
    <source>
        <dbReference type="EMBL" id="CAE7520001.1"/>
    </source>
</evidence>
<dbReference type="UniPathway" id="UPA00135">
    <property type="reaction ID" value="UER00197"/>
</dbReference>
<keyword evidence="15" id="KW-1185">Reference proteome</keyword>
<comment type="similarity">
    <text evidence="3">Belongs to the class-V pyridoxal-phosphate-dependent aminotransferase family. SerC subfamily.</text>
</comment>
<dbReference type="EC" id="2.6.1.52" evidence="4"/>
<keyword evidence="8" id="KW-0663">Pyridoxal phosphate</keyword>
<dbReference type="HAMAP" id="MF_00160">
    <property type="entry name" value="SerC_aminotrans_5"/>
    <property type="match status" value="1"/>
</dbReference>
<evidence type="ECO:0000256" key="3">
    <source>
        <dbReference type="ARBA" id="ARBA00006904"/>
    </source>
</evidence>
<dbReference type="EMBL" id="CAJNDS010002544">
    <property type="protein sequence ID" value="CAE7520001.1"/>
    <property type="molecule type" value="Genomic_DNA"/>
</dbReference>
<dbReference type="GO" id="GO:0004648">
    <property type="term" value="F:O-phospho-L-serine:2-oxoglutarate aminotransferase activity"/>
    <property type="evidence" value="ECO:0007669"/>
    <property type="project" value="UniProtKB-EC"/>
</dbReference>
<feature type="transmembrane region" description="Helical" evidence="12">
    <location>
        <begin position="845"/>
        <end position="867"/>
    </location>
</feature>
<keyword evidence="7" id="KW-0808">Transferase</keyword>
<dbReference type="Pfam" id="PF00266">
    <property type="entry name" value="Aminotran_5"/>
    <property type="match status" value="1"/>
</dbReference>
<dbReference type="GO" id="GO:0005737">
    <property type="term" value="C:cytoplasm"/>
    <property type="evidence" value="ECO:0007669"/>
    <property type="project" value="TreeGrafter"/>
</dbReference>
<dbReference type="PANTHER" id="PTHR43247">
    <property type="entry name" value="PHOSPHOSERINE AMINOTRANSFERASE"/>
    <property type="match status" value="1"/>
</dbReference>
<evidence type="ECO:0000313" key="15">
    <source>
        <dbReference type="Proteomes" id="UP000604046"/>
    </source>
</evidence>
<evidence type="ECO:0000256" key="9">
    <source>
        <dbReference type="ARBA" id="ARBA00023299"/>
    </source>
</evidence>
<dbReference type="InterPro" id="IPR015422">
    <property type="entry name" value="PyrdxlP-dep_Trfase_small"/>
</dbReference>
<feature type="transmembrane region" description="Helical" evidence="12">
    <location>
        <begin position="1101"/>
        <end position="1126"/>
    </location>
</feature>
<feature type="transmembrane region" description="Helical" evidence="12">
    <location>
        <begin position="819"/>
        <end position="839"/>
    </location>
</feature>
<evidence type="ECO:0000256" key="12">
    <source>
        <dbReference type="SAM" id="Phobius"/>
    </source>
</evidence>
<keyword evidence="12" id="KW-1133">Transmembrane helix</keyword>
<dbReference type="SUPFAM" id="SSF53383">
    <property type="entry name" value="PLP-dependent transferases"/>
    <property type="match status" value="1"/>
</dbReference>
<feature type="region of interest" description="Disordered" evidence="11">
    <location>
        <begin position="939"/>
        <end position="958"/>
    </location>
</feature>
<feature type="transmembrane region" description="Helical" evidence="12">
    <location>
        <begin position="785"/>
        <end position="807"/>
    </location>
</feature>
<keyword evidence="9" id="KW-0718">Serine biosynthesis</keyword>
<feature type="compositionally biased region" description="Low complexity" evidence="11">
    <location>
        <begin position="1044"/>
        <end position="1063"/>
    </location>
</feature>
<sequence length="1463" mass="161366">MAAEAGVAAAGAAAVGFGLFDYNRANYLYDAEFRFERFSAGREYAVEQSNQFRNDLRTLSALTMVKNNQYAGLAALDMALCIALYCAGRLGLHGPSPPGWIMALWITTNAASFAFMALAILLALHASYRAQAASVNLLTRKTRVPVPSMRQLDKARRFSSEFEQQQWSDILRVPYLANPGVPKTDASKAKSQCCLMLSDAVRTLVVVLRFTVLMLSPCQLHAANAPSHVAGSTTPFAELKHKPLTHTVHAGRARAINLAAGAAALPLEVLERASAEFVETDHSGMSVAEMGYRTKPFHHIMERAENSFRELLNIPDTHEVHFFNGGATLQFSAIPLNLLGGRNEGKAANYLMSGHWSEKASNEARLFGEVKDVAEDPKGLYFDIPDSTSWNFDKEAAYFHYTSADTRQGLEIRNFDFDAVPAGMPVCCDASANLGSAPVDVSKYGVLYAASHKNFSTAGVCYSIIRRDLISEETQMKAIPTMCNWVKFQQAPNKIYNVPVLVSIWIGALNTEWMIERGGVAAFEELAIQRSRLLYDLIDNSNGFYRTFVDSEAFRSRMQVVFTIGSGAGTDHELVEKFLQRANDELGWLDIRSHPLGTPSDAIRVTMYNHQTLETIKVVREFMHVFQQENASSSYRSFLAQQGIYLFKSVTVSVALEHTFASGSEDPLRSLEFGMPVPQLGFACQDWLGFACLHLESYTKDQPSPVFNRRRDMMCFCLMCCGAYFCLQEFETDRAGTVTGIAEVSRIVPRYDIYARVCMLLGFSAFVQSLAFYGNGHIIVELRAFYVAHATAFVLEVLHVLLLRFDIIQGRVKSTDRTPAWFLWLGPVSVAFATIGMSLDFRLQFNIVAIVFTWICIFGAYICQFCYQLRILEVILPDDVRNPLKLEENIGDAWWPASWRCPSAFAHVLYFVAPPSRLQPGQFDLVREVKSGAQDDAFESAGVAGTESKPVDTSDASANPGMTAEEIAAQVQYLDRLFDYFMSDQVHNQMSEANRQRVKDLFSEFSAARRKGAGPEAVRTFTDCLIALEGVQATEGFSREPDMGTDTGYTSTGSMGSSGSSGSDAEEEAIKGYTWDGRRLWKQDAAVRLFSKKGDIEPWRLINVLQLAICGAWAFLILCMVVDIFIGDQGLVTAPHWSRPPMSRLSLEPHELGTPLGFPWYAGAKPWIPEQMAWHEEKRAAMSGFISAPHSGQEEGGGGHSNIHKGEARRLGEHFRASPARNALRDILELLPGSEPAREMPVHTAWPGFFEPRMLACGAHGIAALSPRGVGAFVPAAVARHHGFEAARRFRLAGLTHLPPLHSAAFHPESQELLVVTRGGHVASCPDAGASPCTTSFDRLPVSALRAAAVAWLRDEASNEHHFHAAFIDEALPDLVAVFKLVRHGQAATWHPLGEFPTPFSDEVKEPLSAKVSLAFAPGEIVLTTAAGAVHRRRLQDGALVESSHRWGGASTVAQWQAIAFMR</sequence>
<comment type="cofactor">
    <cofactor evidence="1">
        <name>pyridoxal 5'-phosphate</name>
        <dbReference type="ChEBI" id="CHEBI:597326"/>
    </cofactor>
</comment>
<dbReference type="OrthoDB" id="1703350at2759"/>
<organism evidence="14 15">
    <name type="scientific">Symbiodinium natans</name>
    <dbReference type="NCBI Taxonomy" id="878477"/>
    <lineage>
        <taxon>Eukaryota</taxon>
        <taxon>Sar</taxon>
        <taxon>Alveolata</taxon>
        <taxon>Dinophyceae</taxon>
        <taxon>Suessiales</taxon>
        <taxon>Symbiodiniaceae</taxon>
        <taxon>Symbiodinium</taxon>
    </lineage>
</organism>
<dbReference type="Gene3D" id="3.40.640.10">
    <property type="entry name" value="Type I PLP-dependent aspartate aminotransferase-like (Major domain)"/>
    <property type="match status" value="1"/>
</dbReference>
<evidence type="ECO:0000256" key="5">
    <source>
        <dbReference type="ARBA" id="ARBA00022576"/>
    </source>
</evidence>
<evidence type="ECO:0000256" key="6">
    <source>
        <dbReference type="ARBA" id="ARBA00022605"/>
    </source>
</evidence>
<dbReference type="InterPro" id="IPR000192">
    <property type="entry name" value="Aminotrans_V_dom"/>
</dbReference>
<feature type="domain" description="Aminotransferase class V" evidence="13">
    <location>
        <begin position="258"/>
        <end position="581"/>
    </location>
</feature>
<evidence type="ECO:0000256" key="1">
    <source>
        <dbReference type="ARBA" id="ARBA00001933"/>
    </source>
</evidence>
<feature type="region of interest" description="Disordered" evidence="11">
    <location>
        <begin position="1037"/>
        <end position="1067"/>
    </location>
</feature>
<evidence type="ECO:0000256" key="4">
    <source>
        <dbReference type="ARBA" id="ARBA00013030"/>
    </source>
</evidence>
<evidence type="ECO:0000256" key="10">
    <source>
        <dbReference type="ARBA" id="ARBA00049007"/>
    </source>
</evidence>
<feature type="transmembrane region" description="Helical" evidence="12">
    <location>
        <begin position="102"/>
        <end position="124"/>
    </location>
</feature>